<accession>A0A0G0ZS59</accession>
<dbReference type="InterPro" id="IPR002686">
    <property type="entry name" value="Transposase_17"/>
</dbReference>
<dbReference type="GO" id="GO:0004803">
    <property type="term" value="F:transposase activity"/>
    <property type="evidence" value="ECO:0007669"/>
    <property type="project" value="InterPro"/>
</dbReference>
<reference evidence="2 3" key="1">
    <citation type="journal article" date="2015" name="Nature">
        <title>rRNA introns, odd ribosomes, and small enigmatic genomes across a large radiation of phyla.</title>
        <authorList>
            <person name="Brown C.T."/>
            <person name="Hug L.A."/>
            <person name="Thomas B.C."/>
            <person name="Sharon I."/>
            <person name="Castelle C.J."/>
            <person name="Singh A."/>
            <person name="Wilkins M.J."/>
            <person name="Williams K.H."/>
            <person name="Banfield J.F."/>
        </authorList>
    </citation>
    <scope>NUCLEOTIDE SEQUENCE [LARGE SCALE GENOMIC DNA]</scope>
</reference>
<organism evidence="2 3">
    <name type="scientific">Candidatus Jorgensenbacteria bacterium GW2011_GWF2_41_8</name>
    <dbReference type="NCBI Taxonomy" id="1618667"/>
    <lineage>
        <taxon>Bacteria</taxon>
        <taxon>Candidatus Joergenseniibacteriota</taxon>
    </lineage>
</organism>
<dbReference type="SUPFAM" id="SSF143422">
    <property type="entry name" value="Transposase IS200-like"/>
    <property type="match status" value="1"/>
</dbReference>
<dbReference type="AlphaFoldDB" id="A0A0G0ZS59"/>
<dbReference type="Proteomes" id="UP000033856">
    <property type="component" value="Unassembled WGS sequence"/>
</dbReference>
<dbReference type="Pfam" id="PF01797">
    <property type="entry name" value="Y1_Tnp"/>
    <property type="match status" value="1"/>
</dbReference>
<evidence type="ECO:0000259" key="1">
    <source>
        <dbReference type="SMART" id="SM01321"/>
    </source>
</evidence>
<dbReference type="SMART" id="SM01321">
    <property type="entry name" value="Y1_Tnp"/>
    <property type="match status" value="1"/>
</dbReference>
<dbReference type="PANTHER" id="PTHR34322">
    <property type="entry name" value="TRANSPOSASE, Y1_TNP DOMAIN-CONTAINING"/>
    <property type="match status" value="1"/>
</dbReference>
<dbReference type="PANTHER" id="PTHR34322:SF2">
    <property type="entry name" value="TRANSPOSASE IS200-LIKE DOMAIN-CONTAINING PROTEIN"/>
    <property type="match status" value="1"/>
</dbReference>
<gene>
    <name evidence="2" type="ORF">UU83_C0019G0003</name>
</gene>
<feature type="domain" description="Transposase IS200-like" evidence="1">
    <location>
        <begin position="8"/>
        <end position="158"/>
    </location>
</feature>
<sequence length="240" mass="28082">MRKEPFGVGDFVHVYNRGNKKQVIVKDEHDRRHFPQMLFYFNTEITPPNPFHNLKTKLRSNLNENNLNEFGWPDHWVSRKPIVKILVFILMRNHFHLILEEVTENGIAKFMQRIGTGMTMYHNTKYQDTGRLFQGSYKAKIVDKDLYLKYLSVYIQVKNCFELYEGGFEAAIKDFDKAYTLAVEFPYGSLAQYYGKIAMPIVDKSLFLEIFSSPNNYKSFAKECLLGLENHLGELTLEGL</sequence>
<proteinExistence type="predicted"/>
<name>A0A0G0ZS59_9BACT</name>
<evidence type="ECO:0000313" key="2">
    <source>
        <dbReference type="EMBL" id="KKS24826.1"/>
    </source>
</evidence>
<dbReference type="InterPro" id="IPR036515">
    <property type="entry name" value="Transposase_17_sf"/>
</dbReference>
<dbReference type="GO" id="GO:0003677">
    <property type="term" value="F:DNA binding"/>
    <property type="evidence" value="ECO:0007669"/>
    <property type="project" value="InterPro"/>
</dbReference>
<dbReference type="EMBL" id="LCCD01000019">
    <property type="protein sequence ID" value="KKS24826.1"/>
    <property type="molecule type" value="Genomic_DNA"/>
</dbReference>
<dbReference type="GO" id="GO:0006313">
    <property type="term" value="P:DNA transposition"/>
    <property type="evidence" value="ECO:0007669"/>
    <property type="project" value="InterPro"/>
</dbReference>
<comment type="caution">
    <text evidence="2">The sequence shown here is derived from an EMBL/GenBank/DDBJ whole genome shotgun (WGS) entry which is preliminary data.</text>
</comment>
<dbReference type="Gene3D" id="3.30.70.1290">
    <property type="entry name" value="Transposase IS200-like"/>
    <property type="match status" value="1"/>
</dbReference>
<evidence type="ECO:0000313" key="3">
    <source>
        <dbReference type="Proteomes" id="UP000033856"/>
    </source>
</evidence>
<protein>
    <submittedName>
        <fullName evidence="2">Transposase</fullName>
    </submittedName>
</protein>